<feature type="non-terminal residue" evidence="1">
    <location>
        <position position="71"/>
    </location>
</feature>
<keyword evidence="2" id="KW-1185">Reference proteome</keyword>
<dbReference type="Proteomes" id="UP000244855">
    <property type="component" value="Unassembled WGS sequence"/>
</dbReference>
<dbReference type="OrthoDB" id="3684274at2759"/>
<reference evidence="1 2" key="1">
    <citation type="journal article" date="2018" name="Sci. Rep.">
        <title>Comparative genomics provides insights into the lifestyle and reveals functional heterogeneity of dark septate endophytic fungi.</title>
        <authorList>
            <person name="Knapp D.G."/>
            <person name="Nemeth J.B."/>
            <person name="Barry K."/>
            <person name="Hainaut M."/>
            <person name="Henrissat B."/>
            <person name="Johnson J."/>
            <person name="Kuo A."/>
            <person name="Lim J.H.P."/>
            <person name="Lipzen A."/>
            <person name="Nolan M."/>
            <person name="Ohm R.A."/>
            <person name="Tamas L."/>
            <person name="Grigoriev I.V."/>
            <person name="Spatafora J.W."/>
            <person name="Nagy L.G."/>
            <person name="Kovacs G.M."/>
        </authorList>
    </citation>
    <scope>NUCLEOTIDE SEQUENCE [LARGE SCALE GENOMIC DNA]</scope>
    <source>
        <strain evidence="1 2">DSE2036</strain>
    </source>
</reference>
<evidence type="ECO:0000313" key="2">
    <source>
        <dbReference type="Proteomes" id="UP000244855"/>
    </source>
</evidence>
<evidence type="ECO:0000313" key="1">
    <source>
        <dbReference type="EMBL" id="PVH91670.1"/>
    </source>
</evidence>
<accession>A0A2V1D0V9</accession>
<name>A0A2V1D0V9_9PLEO</name>
<gene>
    <name evidence="1" type="ORF">DM02DRAFT_480742</name>
</gene>
<protein>
    <submittedName>
        <fullName evidence="1">Uncharacterized protein</fullName>
    </submittedName>
</protein>
<dbReference type="EMBL" id="KZ805804">
    <property type="protein sequence ID" value="PVH91670.1"/>
    <property type="molecule type" value="Genomic_DNA"/>
</dbReference>
<proteinExistence type="predicted"/>
<organism evidence="1 2">
    <name type="scientific">Periconia macrospinosa</name>
    <dbReference type="NCBI Taxonomy" id="97972"/>
    <lineage>
        <taxon>Eukaryota</taxon>
        <taxon>Fungi</taxon>
        <taxon>Dikarya</taxon>
        <taxon>Ascomycota</taxon>
        <taxon>Pezizomycotina</taxon>
        <taxon>Dothideomycetes</taxon>
        <taxon>Pleosporomycetidae</taxon>
        <taxon>Pleosporales</taxon>
        <taxon>Massarineae</taxon>
        <taxon>Periconiaceae</taxon>
        <taxon>Periconia</taxon>
    </lineage>
</organism>
<sequence length="71" mass="8026">MIKAANPMAESSLWQSHNSLRDAVLREYKSYIPAVINFLKQSRSLIHISFDNWTSTGGKRALTGICVHHLD</sequence>
<dbReference type="AlphaFoldDB" id="A0A2V1D0V9"/>